<dbReference type="SUPFAM" id="SSF88659">
    <property type="entry name" value="Sigma3 and sigma4 domains of RNA polymerase sigma factors"/>
    <property type="match status" value="1"/>
</dbReference>
<dbReference type="InterPro" id="IPR013324">
    <property type="entry name" value="RNA_pol_sigma_r3/r4-like"/>
</dbReference>
<dbReference type="AlphaFoldDB" id="A0A6N7XJ45"/>
<dbReference type="Proteomes" id="UP000469424">
    <property type="component" value="Unassembled WGS sequence"/>
</dbReference>
<reference evidence="1 2" key="1">
    <citation type="submission" date="2019-08" db="EMBL/GenBank/DDBJ databases">
        <title>In-depth cultivation of the pig gut microbiome towards novel bacterial diversity and tailored functional studies.</title>
        <authorList>
            <person name="Wylensek D."/>
            <person name="Hitch T.C.A."/>
            <person name="Clavel T."/>
        </authorList>
    </citation>
    <scope>NUCLEOTIDE SEQUENCE [LARGE SCALE GENOMIC DNA]</scope>
    <source>
        <strain evidence="1 2">WCA-MUC-591-APC-4B</strain>
    </source>
</reference>
<dbReference type="InterPro" id="IPR036388">
    <property type="entry name" value="WH-like_DNA-bd_sf"/>
</dbReference>
<dbReference type="Gene3D" id="1.10.10.10">
    <property type="entry name" value="Winged helix-like DNA-binding domain superfamily/Winged helix DNA-binding domain"/>
    <property type="match status" value="1"/>
</dbReference>
<evidence type="ECO:0000313" key="1">
    <source>
        <dbReference type="EMBL" id="MST69959.1"/>
    </source>
</evidence>
<evidence type="ECO:0000313" key="2">
    <source>
        <dbReference type="Proteomes" id="UP000469424"/>
    </source>
</evidence>
<name>A0A6N7XJ45_9FIRM</name>
<keyword evidence="2" id="KW-1185">Reference proteome</keyword>
<sequence>MKIKYEFATETVEVEVSAEMYALHMELNRVEYNNNHRETRRHISLDTGLEHSEWLRSYDSDVYQQIAAEEDAANIRAAIDALSDSQKDLIQKIFDEGMSIKDYAEACGVKPSAISHRIRTIRNNLKEILK</sequence>
<proteinExistence type="predicted"/>
<dbReference type="RefSeq" id="WP_154553513.1">
    <property type="nucleotide sequence ID" value="NZ_VUNA01000001.1"/>
</dbReference>
<gene>
    <name evidence="1" type="ORF">FYJ65_01155</name>
</gene>
<dbReference type="EMBL" id="VUNA01000001">
    <property type="protein sequence ID" value="MST69959.1"/>
    <property type="molecule type" value="Genomic_DNA"/>
</dbReference>
<accession>A0A6N7XJ45</accession>
<protein>
    <submittedName>
        <fullName evidence="1">Sigma-70 family RNA polymerase sigma factor</fullName>
    </submittedName>
</protein>
<organism evidence="1 2">
    <name type="scientific">Mogibacterium kristiansenii</name>
    <dbReference type="NCBI Taxonomy" id="2606708"/>
    <lineage>
        <taxon>Bacteria</taxon>
        <taxon>Bacillati</taxon>
        <taxon>Bacillota</taxon>
        <taxon>Clostridia</taxon>
        <taxon>Peptostreptococcales</taxon>
        <taxon>Anaerovoracaceae</taxon>
        <taxon>Mogibacterium</taxon>
    </lineage>
</organism>
<comment type="caution">
    <text evidence="1">The sequence shown here is derived from an EMBL/GenBank/DDBJ whole genome shotgun (WGS) entry which is preliminary data.</text>
</comment>